<organism evidence="9 10">
    <name type="scientific">Coleophoma crateriformis</name>
    <dbReference type="NCBI Taxonomy" id="565419"/>
    <lineage>
        <taxon>Eukaryota</taxon>
        <taxon>Fungi</taxon>
        <taxon>Dikarya</taxon>
        <taxon>Ascomycota</taxon>
        <taxon>Pezizomycotina</taxon>
        <taxon>Leotiomycetes</taxon>
        <taxon>Helotiales</taxon>
        <taxon>Dermateaceae</taxon>
        <taxon>Coleophoma</taxon>
    </lineage>
</organism>
<feature type="transmembrane region" description="Helical" evidence="7">
    <location>
        <begin position="167"/>
        <end position="187"/>
    </location>
</feature>
<evidence type="ECO:0000256" key="3">
    <source>
        <dbReference type="ARBA" id="ARBA00022692"/>
    </source>
</evidence>
<keyword evidence="3 7" id="KW-0812">Transmembrane</keyword>
<comment type="caution">
    <text evidence="9">The sequence shown here is derived from an EMBL/GenBank/DDBJ whole genome shotgun (WGS) entry which is preliminary data.</text>
</comment>
<feature type="domain" description="Major facilitator superfamily (MFS) profile" evidence="8">
    <location>
        <begin position="70"/>
        <end position="486"/>
    </location>
</feature>
<feature type="transmembrane region" description="Helical" evidence="7">
    <location>
        <begin position="136"/>
        <end position="155"/>
    </location>
</feature>
<keyword evidence="10" id="KW-1185">Reference proteome</keyword>
<sequence length="532" mass="59000">MTKNIEMESVQSNSSNHDGEKDIPQQIEHIASVNDGAVINDRMPTMLRNMTALERQTLNKQLRQRIDRRLLPFMLLMYILNYLDRNNIASARLAHLEEELNLKGSQYQTSVSILFVGYLLMQVPSNMLLNKFGKPAVYLPCCMLVWGTISGLTGAVQNYAGLLVCRFFLGFVEAAYFPGCLFLLSSWYTREELVFRTAILYSGSLISGAFSGLLAAGITGGMQGVRGLNAWRWLFILEGVITVLCAFVALFVLPNFPRTTKWLTEEQKAMAVWRLEEDIGSDDWTNSSEQSIFHGALLAVKDTKAWVLLLTIYGFTSCGTVTNFFPTVVQTLGFNKVNTLLLTAPPYVLGTIVILCNAWHADRTRERYLHVVIGPVISMVMFILVMTTNGFGPRYFAMMVMIGSNYSGYVVALGWISNVLPRPPAKRAAALAGINALSNVCQIYSSYLYPTSGSLSKPHYYLAMGFNVGTSVMSIVFATLLRHMLRKGNRKLAQGAVIGHDGILRESGNTLQDPEKSGGETVATDSGFRFLV</sequence>
<dbReference type="PANTHER" id="PTHR43791">
    <property type="entry name" value="PERMEASE-RELATED"/>
    <property type="match status" value="1"/>
</dbReference>
<keyword evidence="2" id="KW-0813">Transport</keyword>
<dbReference type="PROSITE" id="PS50850">
    <property type="entry name" value="MFS"/>
    <property type="match status" value="1"/>
</dbReference>
<dbReference type="InterPro" id="IPR036259">
    <property type="entry name" value="MFS_trans_sf"/>
</dbReference>
<reference evidence="9 10" key="1">
    <citation type="journal article" date="2018" name="IMA Fungus">
        <title>IMA Genome-F 9: Draft genome sequence of Annulohypoxylon stygium, Aspergillus mulundensis, Berkeleyomyces basicola (syn. Thielaviopsis basicola), Ceratocystis smalleyi, two Cercospora beticola strains, Coleophoma cylindrospora, Fusarium fracticaudum, Phialophora cf. hyalina, and Morchella septimelata.</title>
        <authorList>
            <person name="Wingfield B.D."/>
            <person name="Bills G.F."/>
            <person name="Dong Y."/>
            <person name="Huang W."/>
            <person name="Nel W.J."/>
            <person name="Swalarsk-Parry B.S."/>
            <person name="Vaghefi N."/>
            <person name="Wilken P.M."/>
            <person name="An Z."/>
            <person name="de Beer Z.W."/>
            <person name="De Vos L."/>
            <person name="Chen L."/>
            <person name="Duong T.A."/>
            <person name="Gao Y."/>
            <person name="Hammerbacher A."/>
            <person name="Kikkert J.R."/>
            <person name="Li Y."/>
            <person name="Li H."/>
            <person name="Li K."/>
            <person name="Li Q."/>
            <person name="Liu X."/>
            <person name="Ma X."/>
            <person name="Naidoo K."/>
            <person name="Pethybridge S.J."/>
            <person name="Sun J."/>
            <person name="Steenkamp E.T."/>
            <person name="van der Nest M.A."/>
            <person name="van Wyk S."/>
            <person name="Wingfield M.J."/>
            <person name="Xiong C."/>
            <person name="Yue Q."/>
            <person name="Zhang X."/>
        </authorList>
    </citation>
    <scope>NUCLEOTIDE SEQUENCE [LARGE SCALE GENOMIC DNA]</scope>
    <source>
        <strain evidence="9 10">BP5796</strain>
    </source>
</reference>
<dbReference type="GO" id="GO:0022857">
    <property type="term" value="F:transmembrane transporter activity"/>
    <property type="evidence" value="ECO:0007669"/>
    <property type="project" value="InterPro"/>
</dbReference>
<dbReference type="Pfam" id="PF07690">
    <property type="entry name" value="MFS_1"/>
    <property type="match status" value="1"/>
</dbReference>
<comment type="subcellular location">
    <subcellularLocation>
        <location evidence="1">Membrane</location>
        <topology evidence="1">Multi-pass membrane protein</topology>
    </subcellularLocation>
</comment>
<feature type="transmembrane region" description="Helical" evidence="7">
    <location>
        <begin position="337"/>
        <end position="356"/>
    </location>
</feature>
<dbReference type="Proteomes" id="UP000256328">
    <property type="component" value="Unassembled WGS sequence"/>
</dbReference>
<evidence type="ECO:0000256" key="7">
    <source>
        <dbReference type="SAM" id="Phobius"/>
    </source>
</evidence>
<dbReference type="GO" id="GO:0016020">
    <property type="term" value="C:membrane"/>
    <property type="evidence" value="ECO:0007669"/>
    <property type="project" value="UniProtKB-SubCell"/>
</dbReference>
<keyword evidence="5 7" id="KW-0472">Membrane</keyword>
<accession>A0A3D8RCB8</accession>
<evidence type="ECO:0000313" key="10">
    <source>
        <dbReference type="Proteomes" id="UP000256328"/>
    </source>
</evidence>
<dbReference type="InterPro" id="IPR011701">
    <property type="entry name" value="MFS"/>
</dbReference>
<evidence type="ECO:0000256" key="6">
    <source>
        <dbReference type="SAM" id="MobiDB-lite"/>
    </source>
</evidence>
<feature type="transmembrane region" description="Helical" evidence="7">
    <location>
        <begin position="305"/>
        <end position="325"/>
    </location>
</feature>
<evidence type="ECO:0000256" key="4">
    <source>
        <dbReference type="ARBA" id="ARBA00022989"/>
    </source>
</evidence>
<feature type="region of interest" description="Disordered" evidence="6">
    <location>
        <begin position="1"/>
        <end position="21"/>
    </location>
</feature>
<dbReference type="PANTHER" id="PTHR43791:SF92">
    <property type="entry name" value="AGL026WP"/>
    <property type="match status" value="1"/>
</dbReference>
<evidence type="ECO:0000256" key="5">
    <source>
        <dbReference type="ARBA" id="ARBA00023136"/>
    </source>
</evidence>
<keyword evidence="4 7" id="KW-1133">Transmembrane helix</keyword>
<gene>
    <name evidence="9" type="ORF">BP5796_07737</name>
</gene>
<feature type="transmembrane region" description="Helical" evidence="7">
    <location>
        <begin position="230"/>
        <end position="253"/>
    </location>
</feature>
<name>A0A3D8RCB8_9HELO</name>
<dbReference type="OrthoDB" id="2250022at2759"/>
<feature type="transmembrane region" description="Helical" evidence="7">
    <location>
        <begin position="428"/>
        <end position="448"/>
    </location>
</feature>
<dbReference type="InterPro" id="IPR020846">
    <property type="entry name" value="MFS_dom"/>
</dbReference>
<proteinExistence type="predicted"/>
<feature type="transmembrane region" description="Helical" evidence="7">
    <location>
        <begin position="199"/>
        <end position="218"/>
    </location>
</feature>
<feature type="transmembrane region" description="Helical" evidence="7">
    <location>
        <begin position="460"/>
        <end position="481"/>
    </location>
</feature>
<evidence type="ECO:0000259" key="8">
    <source>
        <dbReference type="PROSITE" id="PS50850"/>
    </source>
</evidence>
<dbReference type="AlphaFoldDB" id="A0A3D8RCB8"/>
<feature type="transmembrane region" description="Helical" evidence="7">
    <location>
        <begin position="395"/>
        <end position="416"/>
    </location>
</feature>
<dbReference type="FunFam" id="1.20.1250.20:FF:000013">
    <property type="entry name" value="MFS general substrate transporter"/>
    <property type="match status" value="1"/>
</dbReference>
<evidence type="ECO:0000256" key="2">
    <source>
        <dbReference type="ARBA" id="ARBA00022448"/>
    </source>
</evidence>
<evidence type="ECO:0000313" key="9">
    <source>
        <dbReference type="EMBL" id="RDW71703.1"/>
    </source>
</evidence>
<feature type="compositionally biased region" description="Polar residues" evidence="6">
    <location>
        <begin position="1"/>
        <end position="16"/>
    </location>
</feature>
<dbReference type="Gene3D" id="1.20.1250.20">
    <property type="entry name" value="MFS general substrate transporter like domains"/>
    <property type="match status" value="2"/>
</dbReference>
<dbReference type="FunFam" id="1.20.1250.20:FF:000057">
    <property type="entry name" value="MFS general substrate transporter"/>
    <property type="match status" value="1"/>
</dbReference>
<dbReference type="EMBL" id="PDLN01000011">
    <property type="protein sequence ID" value="RDW71703.1"/>
    <property type="molecule type" value="Genomic_DNA"/>
</dbReference>
<protein>
    <submittedName>
        <fullName evidence="9">MFS general substrate transporter-25</fullName>
    </submittedName>
</protein>
<evidence type="ECO:0000256" key="1">
    <source>
        <dbReference type="ARBA" id="ARBA00004141"/>
    </source>
</evidence>
<feature type="transmembrane region" description="Helical" evidence="7">
    <location>
        <begin position="368"/>
        <end position="389"/>
    </location>
</feature>
<dbReference type="SUPFAM" id="SSF103473">
    <property type="entry name" value="MFS general substrate transporter"/>
    <property type="match status" value="1"/>
</dbReference>